<gene>
    <name evidence="4" type="ORF">NSA23_04485</name>
</gene>
<feature type="domain" description="ABC transporter" evidence="3">
    <location>
        <begin position="9"/>
        <end position="209"/>
    </location>
</feature>
<protein>
    <submittedName>
        <fullName evidence="4">ATP-binding cassette domain-containing protein</fullName>
    </submittedName>
</protein>
<dbReference type="Gene3D" id="3.40.50.300">
    <property type="entry name" value="P-loop containing nucleotide triphosphate hydrolases"/>
    <property type="match status" value="1"/>
</dbReference>
<evidence type="ECO:0000313" key="5">
    <source>
        <dbReference type="Proteomes" id="UP001142078"/>
    </source>
</evidence>
<dbReference type="PROSITE" id="PS50893">
    <property type="entry name" value="ABC_TRANSPORTER_2"/>
    <property type="match status" value="1"/>
</dbReference>
<keyword evidence="1" id="KW-0547">Nucleotide-binding</keyword>
<dbReference type="GO" id="GO:0016887">
    <property type="term" value="F:ATP hydrolysis activity"/>
    <property type="evidence" value="ECO:0007669"/>
    <property type="project" value="InterPro"/>
</dbReference>
<dbReference type="PANTHER" id="PTHR42798:SF2">
    <property type="entry name" value="ABC TRANSPORTER ATP-BINDING PROTEIN MG467-RELATED"/>
    <property type="match status" value="1"/>
</dbReference>
<dbReference type="InterPro" id="IPR003439">
    <property type="entry name" value="ABC_transporter-like_ATP-bd"/>
</dbReference>
<dbReference type="PANTHER" id="PTHR42798">
    <property type="entry name" value="LIPOPROTEIN-RELEASING SYSTEM ATP-BINDING PROTEIN LOLD"/>
    <property type="match status" value="1"/>
</dbReference>
<evidence type="ECO:0000256" key="2">
    <source>
        <dbReference type="ARBA" id="ARBA00022840"/>
    </source>
</evidence>
<dbReference type="InterPro" id="IPR017871">
    <property type="entry name" value="ABC_transporter-like_CS"/>
</dbReference>
<dbReference type="Pfam" id="PF00005">
    <property type="entry name" value="ABC_tran"/>
    <property type="match status" value="1"/>
</dbReference>
<dbReference type="GO" id="GO:0005524">
    <property type="term" value="F:ATP binding"/>
    <property type="evidence" value="ECO:0007669"/>
    <property type="project" value="UniProtKB-KW"/>
</dbReference>
<dbReference type="EMBL" id="JANJZL010000002">
    <property type="protein sequence ID" value="MCR2043372.1"/>
    <property type="molecule type" value="Genomic_DNA"/>
</dbReference>
<name>A0A9X2ME87_9FIRM</name>
<dbReference type="AlphaFoldDB" id="A0A9X2ME87"/>
<dbReference type="SMART" id="SM00382">
    <property type="entry name" value="AAA"/>
    <property type="match status" value="1"/>
</dbReference>
<dbReference type="SUPFAM" id="SSF52540">
    <property type="entry name" value="P-loop containing nucleoside triphosphate hydrolases"/>
    <property type="match status" value="1"/>
</dbReference>
<dbReference type="InterPro" id="IPR027417">
    <property type="entry name" value="P-loop_NTPase"/>
</dbReference>
<evidence type="ECO:0000259" key="3">
    <source>
        <dbReference type="PROSITE" id="PS50893"/>
    </source>
</evidence>
<accession>A0A9X2ME87</accession>
<dbReference type="RefSeq" id="WP_246119151.1">
    <property type="nucleotide sequence ID" value="NZ_CABKTM010000004.1"/>
</dbReference>
<dbReference type="PROSITE" id="PS00211">
    <property type="entry name" value="ABC_TRANSPORTER_1"/>
    <property type="match status" value="1"/>
</dbReference>
<dbReference type="InterPro" id="IPR003593">
    <property type="entry name" value="AAA+_ATPase"/>
</dbReference>
<organism evidence="4 5">
    <name type="scientific">Anaerosalibacter massiliensis</name>
    <dbReference type="NCBI Taxonomy" id="1347392"/>
    <lineage>
        <taxon>Bacteria</taxon>
        <taxon>Bacillati</taxon>
        <taxon>Bacillota</taxon>
        <taxon>Tissierellia</taxon>
        <taxon>Tissierellales</taxon>
        <taxon>Sporanaerobacteraceae</taxon>
        <taxon>Anaerosalibacter</taxon>
    </lineage>
</organism>
<evidence type="ECO:0000256" key="1">
    <source>
        <dbReference type="ARBA" id="ARBA00022741"/>
    </source>
</evidence>
<dbReference type="Proteomes" id="UP001142078">
    <property type="component" value="Unassembled WGS sequence"/>
</dbReference>
<evidence type="ECO:0000313" key="4">
    <source>
        <dbReference type="EMBL" id="MCR2043372.1"/>
    </source>
</evidence>
<proteinExistence type="predicted"/>
<comment type="caution">
    <text evidence="4">The sequence shown here is derived from an EMBL/GenBank/DDBJ whole genome shotgun (WGS) entry which is preliminary data.</text>
</comment>
<sequence>MKKEINKGIFIEGLCKSFGDYVLFDNFNLNIESREFVVIAGESGCGKTTLLNMIGGLETIDNGKVYVNGYDIVNMKDFKNYFRHEVGFIFQNFALVEQKTVKENLEMVHPNGKSGLSVKEALKIIGMEKAIHQKVYTLSGGEQQRISLARLLMKDCNLILADEPTASLDRRNGEIIIDFLKQINKNGKTVIMVTHDENLMEEGNRTIYL</sequence>
<keyword evidence="2 4" id="KW-0067">ATP-binding</keyword>
<keyword evidence="5" id="KW-1185">Reference proteome</keyword>
<reference evidence="4" key="1">
    <citation type="submission" date="2022-07" db="EMBL/GenBank/DDBJ databases">
        <title>Enhanced cultured diversity of the mouse gut microbiota enables custom-made synthetic communities.</title>
        <authorList>
            <person name="Afrizal A."/>
        </authorList>
    </citation>
    <scope>NUCLEOTIDE SEQUENCE</scope>
    <source>
        <strain evidence="4">DSM 29482</strain>
    </source>
</reference>